<accession>A0A9W8DS42</accession>
<dbReference type="SUPFAM" id="SSF52374">
    <property type="entry name" value="Nucleotidylyl transferase"/>
    <property type="match status" value="1"/>
</dbReference>
<evidence type="ECO:0000256" key="3">
    <source>
        <dbReference type="ARBA" id="ARBA00005594"/>
    </source>
</evidence>
<dbReference type="InterPro" id="IPR023617">
    <property type="entry name" value="Tyr-tRNA-ligase_arc/euk-type"/>
</dbReference>
<dbReference type="OrthoDB" id="197206at2759"/>
<dbReference type="PRINTS" id="PR01040">
    <property type="entry name" value="TRNASYNTHTYR"/>
</dbReference>
<dbReference type="NCBIfam" id="NF006330">
    <property type="entry name" value="PRK08560.1"/>
    <property type="match status" value="1"/>
</dbReference>
<dbReference type="Gene3D" id="1.10.240.10">
    <property type="entry name" value="Tyrosyl-Transfer RNA Synthetase"/>
    <property type="match status" value="1"/>
</dbReference>
<gene>
    <name evidence="14" type="primary">TYS1_2</name>
    <name evidence="14" type="ORF">IWQ60_006498</name>
</gene>
<evidence type="ECO:0000313" key="14">
    <source>
        <dbReference type="EMBL" id="KAJ1922471.1"/>
    </source>
</evidence>
<evidence type="ECO:0000256" key="11">
    <source>
        <dbReference type="ARBA" id="ARBA00048248"/>
    </source>
</evidence>
<comment type="subcellular location">
    <subcellularLocation>
        <location evidence="2">Cytoplasm</location>
    </subcellularLocation>
    <subcellularLocation>
        <location evidence="1">Nucleus</location>
    </subcellularLocation>
</comment>
<evidence type="ECO:0000256" key="12">
    <source>
        <dbReference type="RuleBase" id="RU361234"/>
    </source>
</evidence>
<comment type="catalytic activity">
    <reaction evidence="11 12">
        <text>tRNA(Tyr) + L-tyrosine + ATP = L-tyrosyl-tRNA(Tyr) + AMP + diphosphate + H(+)</text>
        <dbReference type="Rhea" id="RHEA:10220"/>
        <dbReference type="Rhea" id="RHEA-COMP:9706"/>
        <dbReference type="Rhea" id="RHEA-COMP:9707"/>
        <dbReference type="ChEBI" id="CHEBI:15378"/>
        <dbReference type="ChEBI" id="CHEBI:30616"/>
        <dbReference type="ChEBI" id="CHEBI:33019"/>
        <dbReference type="ChEBI" id="CHEBI:58315"/>
        <dbReference type="ChEBI" id="CHEBI:78442"/>
        <dbReference type="ChEBI" id="CHEBI:78536"/>
        <dbReference type="ChEBI" id="CHEBI:456215"/>
        <dbReference type="EC" id="6.1.1.1"/>
    </reaction>
</comment>
<keyword evidence="15" id="KW-1185">Reference proteome</keyword>
<dbReference type="PANTHER" id="PTHR46264">
    <property type="entry name" value="TYROSINE-TRNA LIGASE"/>
    <property type="match status" value="1"/>
</dbReference>
<keyword evidence="8 12" id="KW-0648">Protein biosynthesis</keyword>
<evidence type="ECO:0000256" key="1">
    <source>
        <dbReference type="ARBA" id="ARBA00004123"/>
    </source>
</evidence>
<evidence type="ECO:0000256" key="9">
    <source>
        <dbReference type="ARBA" id="ARBA00023146"/>
    </source>
</evidence>
<organism evidence="14 15">
    <name type="scientific">Tieghemiomyces parasiticus</name>
    <dbReference type="NCBI Taxonomy" id="78921"/>
    <lineage>
        <taxon>Eukaryota</taxon>
        <taxon>Fungi</taxon>
        <taxon>Fungi incertae sedis</taxon>
        <taxon>Zoopagomycota</taxon>
        <taxon>Kickxellomycotina</taxon>
        <taxon>Dimargaritomycetes</taxon>
        <taxon>Dimargaritales</taxon>
        <taxon>Dimargaritaceae</taxon>
        <taxon>Tieghemiomyces</taxon>
    </lineage>
</organism>
<feature type="compositionally biased region" description="Basic residues" evidence="13">
    <location>
        <begin position="376"/>
        <end position="386"/>
    </location>
</feature>
<dbReference type="CDD" id="cd00805">
    <property type="entry name" value="TyrRS_core"/>
    <property type="match status" value="1"/>
</dbReference>
<dbReference type="Gene3D" id="3.40.50.620">
    <property type="entry name" value="HUPs"/>
    <property type="match status" value="1"/>
</dbReference>
<dbReference type="GO" id="GO:0006437">
    <property type="term" value="P:tyrosyl-tRNA aminoacylation"/>
    <property type="evidence" value="ECO:0007669"/>
    <property type="project" value="InterPro"/>
</dbReference>
<protein>
    <recommendedName>
        <fullName evidence="12">Tyrosine--tRNA ligase</fullName>
        <ecNumber evidence="12">6.1.1.1</ecNumber>
    </recommendedName>
    <alternativeName>
        <fullName evidence="12">Tyrosyl-tRNA synthetase</fullName>
    </alternativeName>
</protein>
<proteinExistence type="inferred from homology"/>
<comment type="similarity">
    <text evidence="3 12">Belongs to the class-I aminoacyl-tRNA synthetase family.</text>
</comment>
<comment type="caution">
    <text evidence="14">The sequence shown here is derived from an EMBL/GenBank/DDBJ whole genome shotgun (WGS) entry which is preliminary data.</text>
</comment>
<dbReference type="GO" id="GO:0005634">
    <property type="term" value="C:nucleus"/>
    <property type="evidence" value="ECO:0007669"/>
    <property type="project" value="UniProtKB-SubCell"/>
</dbReference>
<evidence type="ECO:0000256" key="6">
    <source>
        <dbReference type="ARBA" id="ARBA00022741"/>
    </source>
</evidence>
<reference evidence="14" key="1">
    <citation type="submission" date="2022-07" db="EMBL/GenBank/DDBJ databases">
        <title>Phylogenomic reconstructions and comparative analyses of Kickxellomycotina fungi.</title>
        <authorList>
            <person name="Reynolds N.K."/>
            <person name="Stajich J.E."/>
            <person name="Barry K."/>
            <person name="Grigoriev I.V."/>
            <person name="Crous P."/>
            <person name="Smith M.E."/>
        </authorList>
    </citation>
    <scope>NUCLEOTIDE SEQUENCE</scope>
    <source>
        <strain evidence="14">RSA 861</strain>
    </source>
</reference>
<dbReference type="PANTHER" id="PTHR46264:SF4">
    <property type="entry name" value="TYROSINE--TRNA LIGASE, CYTOPLASMIC"/>
    <property type="match status" value="1"/>
</dbReference>
<evidence type="ECO:0000256" key="8">
    <source>
        <dbReference type="ARBA" id="ARBA00022917"/>
    </source>
</evidence>
<dbReference type="InterPro" id="IPR002305">
    <property type="entry name" value="aa-tRNA-synth_Ic"/>
</dbReference>
<dbReference type="GO" id="GO:0004831">
    <property type="term" value="F:tyrosine-tRNA ligase activity"/>
    <property type="evidence" value="ECO:0007669"/>
    <property type="project" value="UniProtKB-EC"/>
</dbReference>
<name>A0A9W8DS42_9FUNG</name>
<evidence type="ECO:0000256" key="10">
    <source>
        <dbReference type="ARBA" id="ARBA00023242"/>
    </source>
</evidence>
<dbReference type="Proteomes" id="UP001150569">
    <property type="component" value="Unassembled WGS sequence"/>
</dbReference>
<dbReference type="GO" id="GO:0005737">
    <property type="term" value="C:cytoplasm"/>
    <property type="evidence" value="ECO:0007669"/>
    <property type="project" value="UniProtKB-SubCell"/>
</dbReference>
<dbReference type="InterPro" id="IPR002307">
    <property type="entry name" value="Tyr-tRNA-ligase"/>
</dbReference>
<dbReference type="NCBIfam" id="TIGR00234">
    <property type="entry name" value="tyrS"/>
    <property type="match status" value="1"/>
</dbReference>
<keyword evidence="6 12" id="KW-0547">Nucleotide-binding</keyword>
<dbReference type="InterPro" id="IPR050489">
    <property type="entry name" value="Tyr-tRNA_synthase"/>
</dbReference>
<evidence type="ECO:0000313" key="15">
    <source>
        <dbReference type="Proteomes" id="UP001150569"/>
    </source>
</evidence>
<dbReference type="GO" id="GO:0005524">
    <property type="term" value="F:ATP binding"/>
    <property type="evidence" value="ECO:0007669"/>
    <property type="project" value="UniProtKB-KW"/>
</dbReference>
<keyword evidence="5 12" id="KW-0436">Ligase</keyword>
<dbReference type="PIRSF" id="PIRSF006588">
    <property type="entry name" value="TyrRS_arch_euk"/>
    <property type="match status" value="1"/>
</dbReference>
<evidence type="ECO:0000256" key="4">
    <source>
        <dbReference type="ARBA" id="ARBA00022490"/>
    </source>
</evidence>
<dbReference type="EMBL" id="JANBPT010000392">
    <property type="protein sequence ID" value="KAJ1922471.1"/>
    <property type="molecule type" value="Genomic_DNA"/>
</dbReference>
<sequence>MTDIPVAELKSEIEQISLHQAPLDVDAKVSLIRRNLQEVLGEDRIREVLATRDLQIYFGTATTGRPHIGYFVPVSKIADFLRADCHVTILLADLHAVLDNLKAPLDLIQHRVRYYEAAVKGMLHSVGVPIAKLKFVVGSSFELTPAYSMDLLRLSTLVTEHDAKKAGAEVVKQVASPLLSSLIYPGMQALDEEYLKCDAQFGGVDQRKIFTFAEKYLPQLGYAKRAHLMSPMVPGLQGSKMSASDPDSKIDLLDDPKTVEKKLKKAFCEEGNIADNGLLAFTKHVLFPAASLRSADGSATFTIQRPEKYGGNSVYTTYEALEKEFAEKLVHPGDLKKSVAQGINDLLAPVQAYFADNVEYNGIAELAYPPPPVKAKPVKQKKKHNVKPAAESEVKPEEQEATN</sequence>
<evidence type="ECO:0000256" key="2">
    <source>
        <dbReference type="ARBA" id="ARBA00004496"/>
    </source>
</evidence>
<dbReference type="EC" id="6.1.1.1" evidence="12"/>
<feature type="region of interest" description="Disordered" evidence="13">
    <location>
        <begin position="368"/>
        <end position="403"/>
    </location>
</feature>
<keyword evidence="7 12" id="KW-0067">ATP-binding</keyword>
<dbReference type="FunFam" id="3.40.50.620:FF:000040">
    <property type="entry name" value="Tyrosine--tRNA ligase"/>
    <property type="match status" value="1"/>
</dbReference>
<evidence type="ECO:0000256" key="5">
    <source>
        <dbReference type="ARBA" id="ARBA00022598"/>
    </source>
</evidence>
<keyword evidence="10" id="KW-0539">Nucleus</keyword>
<keyword evidence="4" id="KW-0963">Cytoplasm</keyword>
<evidence type="ECO:0000256" key="7">
    <source>
        <dbReference type="ARBA" id="ARBA00022840"/>
    </source>
</evidence>
<dbReference type="InterPro" id="IPR014729">
    <property type="entry name" value="Rossmann-like_a/b/a_fold"/>
</dbReference>
<keyword evidence="9 12" id="KW-0030">Aminoacyl-tRNA synthetase</keyword>
<feature type="compositionally biased region" description="Basic and acidic residues" evidence="13">
    <location>
        <begin position="390"/>
        <end position="403"/>
    </location>
</feature>
<dbReference type="Pfam" id="PF00579">
    <property type="entry name" value="tRNA-synt_1b"/>
    <property type="match status" value="1"/>
</dbReference>
<dbReference type="AlphaFoldDB" id="A0A9W8DS42"/>
<dbReference type="FunFam" id="1.10.240.10:FF:000004">
    <property type="entry name" value="Tyrosine--tRNA ligase"/>
    <property type="match status" value="1"/>
</dbReference>
<evidence type="ECO:0000256" key="13">
    <source>
        <dbReference type="SAM" id="MobiDB-lite"/>
    </source>
</evidence>